<dbReference type="RefSeq" id="WP_127016269.1">
    <property type="nucleotide sequence ID" value="NZ_CP016379.1"/>
</dbReference>
<dbReference type="KEGG" id="aft:BBF96_05735"/>
<keyword evidence="1" id="KW-0812">Transmembrane</keyword>
<organism evidence="2 3">
    <name type="scientific">Anoxybacter fermentans</name>
    <dbReference type="NCBI Taxonomy" id="1323375"/>
    <lineage>
        <taxon>Bacteria</taxon>
        <taxon>Bacillati</taxon>
        <taxon>Bacillota</taxon>
        <taxon>Clostridia</taxon>
        <taxon>Halanaerobiales</taxon>
        <taxon>Anoxybacter</taxon>
    </lineage>
</organism>
<proteinExistence type="predicted"/>
<dbReference type="AlphaFoldDB" id="A0A3Q9HQ74"/>
<name>A0A3Q9HQ74_9FIRM</name>
<keyword evidence="1" id="KW-0472">Membrane</keyword>
<dbReference type="Proteomes" id="UP000267250">
    <property type="component" value="Chromosome"/>
</dbReference>
<reference evidence="2 3" key="1">
    <citation type="submission" date="2016-07" db="EMBL/GenBank/DDBJ databases">
        <title>Genome and transcriptome analysis of iron-reducing fermentative bacteria Anoxybacter fermentans.</title>
        <authorList>
            <person name="Zeng X."/>
            <person name="Shao Z."/>
        </authorList>
    </citation>
    <scope>NUCLEOTIDE SEQUENCE [LARGE SCALE GENOMIC DNA]</scope>
    <source>
        <strain evidence="2 3">DY22613</strain>
    </source>
</reference>
<evidence type="ECO:0000256" key="1">
    <source>
        <dbReference type="SAM" id="Phobius"/>
    </source>
</evidence>
<protein>
    <submittedName>
        <fullName evidence="2">Uncharacterized protein</fullName>
    </submittedName>
</protein>
<keyword evidence="1" id="KW-1133">Transmembrane helix</keyword>
<accession>A0A3Q9HQ74</accession>
<evidence type="ECO:0000313" key="3">
    <source>
        <dbReference type="Proteomes" id="UP000267250"/>
    </source>
</evidence>
<keyword evidence="3" id="KW-1185">Reference proteome</keyword>
<dbReference type="EMBL" id="CP016379">
    <property type="protein sequence ID" value="AZR72936.1"/>
    <property type="molecule type" value="Genomic_DNA"/>
</dbReference>
<dbReference type="OrthoDB" id="9780267at2"/>
<gene>
    <name evidence="2" type="ORF">BBF96_05735</name>
</gene>
<feature type="transmembrane region" description="Helical" evidence="1">
    <location>
        <begin position="6"/>
        <end position="24"/>
    </location>
</feature>
<sequence length="145" mass="16418">MMPDLKTILLGLVILLIAGLLYLLRRQLMLLAINRGILIIQKLILKILTTLGDYKAPKWVLVEYPSKGIFTLGILSQTGKTRSTIYIPSGPRLIPGQTVFLDNNNWHHLDLDFEEGLRIIITLGLDPGTGKISHKIWNRMEDFQS</sequence>
<evidence type="ECO:0000313" key="2">
    <source>
        <dbReference type="EMBL" id="AZR72936.1"/>
    </source>
</evidence>